<dbReference type="InterPro" id="IPR050465">
    <property type="entry name" value="UPF0194_transport"/>
</dbReference>
<gene>
    <name evidence="6" type="primary">ybjY</name>
    <name evidence="6" type="ORF">GCM10007898_40040</name>
</gene>
<protein>
    <submittedName>
        <fullName evidence="6">ABC transporter permease</fullName>
    </submittedName>
</protein>
<evidence type="ECO:0000313" key="7">
    <source>
        <dbReference type="Proteomes" id="UP001156627"/>
    </source>
</evidence>
<evidence type="ECO:0000313" key="6">
    <source>
        <dbReference type="EMBL" id="GLQ90428.1"/>
    </source>
</evidence>
<sequence>MGAALSAAKDHTMIRDTSAQDRLIQVKPSPKKKLLWIGGAVAAVIVLAFFAPAVTRLFSADSSVSASRLAFATVQRGPFVRDIAAEGQVVAAVSPTLYATYGGAVTLKVHAGDTVKKGQVLALIDSPELVNKLAQEQSNADAMEVDYLSAQIAARTNQSQMQKAYDNAKIDEETAARDFDRYEKAYQLGGVPQMDVDKAKDTLNKAKITLAHAQADLNLGNDTGTFNVKAKKLAHDRQVLMVQDLQRQVDNLNVRSPVDGQVGQLFIAERATVAKDAQLVSVIDLSALEVEVKVPESFARDLAVGMGGEISGNGSTWKGIVSAISPEVVNGEVAARVRFDGGTPKQLRQNQRLSVRILLDHRDNVLTVQRGSFVDESGGSYAYVVRDGIATKTPIRAGESSIDKVEILDGLKEGDNIVISGTDNFKGAQRVVISR</sequence>
<dbReference type="Pfam" id="PF25973">
    <property type="entry name" value="BSH_CzcB"/>
    <property type="match status" value="1"/>
</dbReference>
<name>A0ABQ5XH70_9GAMM</name>
<evidence type="ECO:0000256" key="3">
    <source>
        <dbReference type="SAM" id="Phobius"/>
    </source>
</evidence>
<comment type="subcellular location">
    <subcellularLocation>
        <location evidence="1">Cell envelope</location>
    </subcellularLocation>
</comment>
<keyword evidence="3" id="KW-0472">Membrane</keyword>
<proteinExistence type="predicted"/>
<organism evidence="6 7">
    <name type="scientific">Dyella flagellata</name>
    <dbReference type="NCBI Taxonomy" id="1867833"/>
    <lineage>
        <taxon>Bacteria</taxon>
        <taxon>Pseudomonadati</taxon>
        <taxon>Pseudomonadota</taxon>
        <taxon>Gammaproteobacteria</taxon>
        <taxon>Lysobacterales</taxon>
        <taxon>Rhodanobacteraceae</taxon>
        <taxon>Dyella</taxon>
    </lineage>
</organism>
<feature type="domain" description="YknX-like C-terminal permuted SH3-like" evidence="5">
    <location>
        <begin position="371"/>
        <end position="427"/>
    </location>
</feature>
<evidence type="ECO:0000256" key="1">
    <source>
        <dbReference type="ARBA" id="ARBA00004196"/>
    </source>
</evidence>
<dbReference type="Pfam" id="PF25989">
    <property type="entry name" value="YknX_C"/>
    <property type="match status" value="1"/>
</dbReference>
<keyword evidence="3" id="KW-1133">Transmembrane helix</keyword>
<feature type="domain" description="CzcB-like barrel-sandwich hybrid" evidence="4">
    <location>
        <begin position="102"/>
        <end position="284"/>
    </location>
</feature>
<keyword evidence="7" id="KW-1185">Reference proteome</keyword>
<keyword evidence="2" id="KW-0175">Coiled coil</keyword>
<comment type="caution">
    <text evidence="6">The sequence shown here is derived from an EMBL/GenBank/DDBJ whole genome shotgun (WGS) entry which is preliminary data.</text>
</comment>
<accession>A0ABQ5XH70</accession>
<dbReference type="InterPro" id="IPR058647">
    <property type="entry name" value="BSH_CzcB-like"/>
</dbReference>
<dbReference type="PANTHER" id="PTHR32347:SF14">
    <property type="entry name" value="EFFLUX SYSTEM COMPONENT YKNX-RELATED"/>
    <property type="match status" value="1"/>
</dbReference>
<dbReference type="PANTHER" id="PTHR32347">
    <property type="entry name" value="EFFLUX SYSTEM COMPONENT YKNX-RELATED"/>
    <property type="match status" value="1"/>
</dbReference>
<dbReference type="EMBL" id="BSOA01000049">
    <property type="protein sequence ID" value="GLQ90428.1"/>
    <property type="molecule type" value="Genomic_DNA"/>
</dbReference>
<reference evidence="7" key="1">
    <citation type="journal article" date="2019" name="Int. J. Syst. Evol. Microbiol.">
        <title>The Global Catalogue of Microorganisms (GCM) 10K type strain sequencing project: providing services to taxonomists for standard genome sequencing and annotation.</title>
        <authorList>
            <consortium name="The Broad Institute Genomics Platform"/>
            <consortium name="The Broad Institute Genome Sequencing Center for Infectious Disease"/>
            <person name="Wu L."/>
            <person name="Ma J."/>
        </authorList>
    </citation>
    <scope>NUCLEOTIDE SEQUENCE [LARGE SCALE GENOMIC DNA]</scope>
    <source>
        <strain evidence="7">NBRC 111981</strain>
    </source>
</reference>
<dbReference type="Proteomes" id="UP001156627">
    <property type="component" value="Unassembled WGS sequence"/>
</dbReference>
<dbReference type="Gene3D" id="2.40.50.100">
    <property type="match status" value="1"/>
</dbReference>
<evidence type="ECO:0000259" key="4">
    <source>
        <dbReference type="Pfam" id="PF25973"/>
    </source>
</evidence>
<evidence type="ECO:0000256" key="2">
    <source>
        <dbReference type="ARBA" id="ARBA00023054"/>
    </source>
</evidence>
<evidence type="ECO:0000259" key="5">
    <source>
        <dbReference type="Pfam" id="PF25989"/>
    </source>
</evidence>
<feature type="transmembrane region" description="Helical" evidence="3">
    <location>
        <begin position="34"/>
        <end position="54"/>
    </location>
</feature>
<dbReference type="Gene3D" id="2.40.420.20">
    <property type="match status" value="1"/>
</dbReference>
<keyword evidence="3" id="KW-0812">Transmembrane</keyword>
<dbReference type="InterPro" id="IPR058637">
    <property type="entry name" value="YknX-like_C"/>
</dbReference>
<dbReference type="Gene3D" id="2.40.30.170">
    <property type="match status" value="1"/>
</dbReference>